<reference evidence="1 2" key="1">
    <citation type="submission" date="2017-07" db="EMBL/GenBank/DDBJ databases">
        <title>Leptospira spp. isolated from tropical soils.</title>
        <authorList>
            <person name="Thibeaux R."/>
            <person name="Iraola G."/>
            <person name="Ferres I."/>
            <person name="Bierque E."/>
            <person name="Girault D."/>
            <person name="Soupe-Gilbert M.-E."/>
            <person name="Picardeau M."/>
            <person name="Goarant C."/>
        </authorList>
    </citation>
    <scope>NUCLEOTIDE SEQUENCE [LARGE SCALE GENOMIC DNA]</scope>
    <source>
        <strain evidence="1 2">FH2-C-A2</strain>
    </source>
</reference>
<proteinExistence type="predicted"/>
<protein>
    <recommendedName>
        <fullName evidence="3">DUF2804 domain-containing protein</fullName>
    </recommendedName>
</protein>
<evidence type="ECO:0008006" key="3">
    <source>
        <dbReference type="Google" id="ProtNLM"/>
    </source>
</evidence>
<dbReference type="SUPFAM" id="SSF159245">
    <property type="entry name" value="AttH-like"/>
    <property type="match status" value="1"/>
</dbReference>
<organism evidence="1 2">
    <name type="scientific">Leptospira wolffii</name>
    <dbReference type="NCBI Taxonomy" id="409998"/>
    <lineage>
        <taxon>Bacteria</taxon>
        <taxon>Pseudomonadati</taxon>
        <taxon>Spirochaetota</taxon>
        <taxon>Spirochaetia</taxon>
        <taxon>Leptospirales</taxon>
        <taxon>Leptospiraceae</taxon>
        <taxon>Leptospira</taxon>
    </lineage>
</organism>
<dbReference type="RefSeq" id="WP_100759692.1">
    <property type="nucleotide sequence ID" value="NZ_NPDT01000007.1"/>
</dbReference>
<dbReference type="EMBL" id="NPDT01000007">
    <property type="protein sequence ID" value="PJZ64898.1"/>
    <property type="molecule type" value="Genomic_DNA"/>
</dbReference>
<dbReference type="AlphaFoldDB" id="A0A2M9Z900"/>
<gene>
    <name evidence="1" type="ORF">CH371_15450</name>
</gene>
<dbReference type="Proteomes" id="UP000231912">
    <property type="component" value="Unassembled WGS sequence"/>
</dbReference>
<sequence>MSISEDYDFPRFLPDSKAGHYESWFVRGNHPVLPQAIWIRYTIFSPKGNPQAAIGELWAIFFDGENGKHSVSKSEFPIRECDFQGEPFEVRISDSVQTHSEIRGRAGNKPGTRKIEWDLKLSGGDRPLFLFPENLYRGGFPKAKVLVGRPGIILNGNITLENNKIELKDWIGSQNHNWGPKHTDRYAWGQVAGFDGEKDSFLELATARIKLGPFWTPSITPIVFRLQGEEYSLNGLFSSFRRAEYGYFDWNFHAESPEIRIQGRIHANRKDFACLRYSNPPGGWKYCLNSKIARAEILVQRKGETSPLRLISSRKAAFEILTDDSSHGLVPEA</sequence>
<evidence type="ECO:0000313" key="2">
    <source>
        <dbReference type="Proteomes" id="UP000231912"/>
    </source>
</evidence>
<accession>A0A2M9Z900</accession>
<name>A0A2M9Z900_9LEPT</name>
<evidence type="ECO:0000313" key="1">
    <source>
        <dbReference type="EMBL" id="PJZ64898.1"/>
    </source>
</evidence>
<comment type="caution">
    <text evidence="1">The sequence shown here is derived from an EMBL/GenBank/DDBJ whole genome shotgun (WGS) entry which is preliminary data.</text>
</comment>